<accession>A0A4Z0MJC8</accession>
<dbReference type="Proteomes" id="UP000298284">
    <property type="component" value="Unassembled WGS sequence"/>
</dbReference>
<dbReference type="RefSeq" id="WP_135531617.1">
    <property type="nucleotide sequence ID" value="NZ_SRKZ01000004.1"/>
</dbReference>
<protein>
    <recommendedName>
        <fullName evidence="3">Lipocalin-like domain-containing protein</fullName>
    </recommendedName>
</protein>
<gene>
    <name evidence="1" type="ORF">EU557_16820</name>
</gene>
<dbReference type="AlphaFoldDB" id="A0A4Z0MJC8"/>
<sequence length="158" mass="17629">MEAIRSGLLSSKRLRTLLPHLAVGLLLSASGCGGEPEPTGIFGEWQWISSVGGLTGKDVLTPAIVGAQRTLSFTRDSMFVQCDADQCSVPTKFILRQERSWLDAQQHLILTVRRRLYLAAPDTGFVVLVNRYRVSEVSGTLRIDQERPDGYVETYYRK</sequence>
<evidence type="ECO:0000313" key="1">
    <source>
        <dbReference type="EMBL" id="TGD79873.1"/>
    </source>
</evidence>
<dbReference type="EMBL" id="SRKZ01000004">
    <property type="protein sequence ID" value="TGD79873.1"/>
    <property type="molecule type" value="Genomic_DNA"/>
</dbReference>
<organism evidence="1 2">
    <name type="scientific">Hymenobacter wooponensis</name>
    <dbReference type="NCBI Taxonomy" id="1525360"/>
    <lineage>
        <taxon>Bacteria</taxon>
        <taxon>Pseudomonadati</taxon>
        <taxon>Bacteroidota</taxon>
        <taxon>Cytophagia</taxon>
        <taxon>Cytophagales</taxon>
        <taxon>Hymenobacteraceae</taxon>
        <taxon>Hymenobacter</taxon>
    </lineage>
</organism>
<evidence type="ECO:0000313" key="2">
    <source>
        <dbReference type="Proteomes" id="UP000298284"/>
    </source>
</evidence>
<keyword evidence="2" id="KW-1185">Reference proteome</keyword>
<evidence type="ECO:0008006" key="3">
    <source>
        <dbReference type="Google" id="ProtNLM"/>
    </source>
</evidence>
<dbReference type="PROSITE" id="PS51257">
    <property type="entry name" value="PROKAR_LIPOPROTEIN"/>
    <property type="match status" value="1"/>
</dbReference>
<name>A0A4Z0MJC8_9BACT</name>
<comment type="caution">
    <text evidence="1">The sequence shown here is derived from an EMBL/GenBank/DDBJ whole genome shotgun (WGS) entry which is preliminary data.</text>
</comment>
<dbReference type="OrthoDB" id="879994at2"/>
<reference evidence="1 2" key="1">
    <citation type="submission" date="2019-04" db="EMBL/GenBank/DDBJ databases">
        <authorList>
            <person name="Feng G."/>
            <person name="Zhang J."/>
            <person name="Zhu H."/>
        </authorList>
    </citation>
    <scope>NUCLEOTIDE SEQUENCE [LARGE SCALE GENOMIC DNA]</scope>
    <source>
        <strain evidence="1 2">JCM 19491</strain>
    </source>
</reference>
<proteinExistence type="predicted"/>